<evidence type="ECO:0000256" key="1">
    <source>
        <dbReference type="SAM" id="MobiDB-lite"/>
    </source>
</evidence>
<proteinExistence type="predicted"/>
<dbReference type="Proteomes" id="UP001316189">
    <property type="component" value="Chromosome"/>
</dbReference>
<evidence type="ECO:0000256" key="2">
    <source>
        <dbReference type="SAM" id="Phobius"/>
    </source>
</evidence>
<dbReference type="EMBL" id="CP101988">
    <property type="protein sequence ID" value="UUI76120.1"/>
    <property type="molecule type" value="Genomic_DNA"/>
</dbReference>
<sequence>MNVPAVLVLAVTPSPSPTSEVAGSQAGSPGILGFIVTFAVALAAIGLFFGLTRQLRRMEHRAEQMGLEGRRRVDGPWPGAEAPDAPPQGPGAAPGAPGGPGDGPDGPGAPRP</sequence>
<keyword evidence="2" id="KW-1133">Transmembrane helix</keyword>
<reference evidence="3 4" key="1">
    <citation type="submission" date="2022-07" db="EMBL/GenBank/DDBJ databases">
        <title>Novel species in genus cellulomonas.</title>
        <authorList>
            <person name="Ye L."/>
        </authorList>
    </citation>
    <scope>NUCLEOTIDE SEQUENCE [LARGE SCALE GENOMIC DNA]</scope>
    <source>
        <strain evidence="4">zg-Y338</strain>
    </source>
</reference>
<keyword evidence="2" id="KW-0472">Membrane</keyword>
<organism evidence="3 4">
    <name type="scientific">Cellulomonas chengniuliangii</name>
    <dbReference type="NCBI Taxonomy" id="2968084"/>
    <lineage>
        <taxon>Bacteria</taxon>
        <taxon>Bacillati</taxon>
        <taxon>Actinomycetota</taxon>
        <taxon>Actinomycetes</taxon>
        <taxon>Micrococcales</taxon>
        <taxon>Cellulomonadaceae</taxon>
        <taxon>Cellulomonas</taxon>
    </lineage>
</organism>
<accession>A0ABY5L3T9</accession>
<evidence type="ECO:0000313" key="4">
    <source>
        <dbReference type="Proteomes" id="UP001316189"/>
    </source>
</evidence>
<feature type="compositionally biased region" description="Gly residues" evidence="1">
    <location>
        <begin position="96"/>
        <end position="106"/>
    </location>
</feature>
<gene>
    <name evidence="3" type="ORF">NP064_04220</name>
</gene>
<feature type="transmembrane region" description="Helical" evidence="2">
    <location>
        <begin position="31"/>
        <end position="51"/>
    </location>
</feature>
<protein>
    <submittedName>
        <fullName evidence="3">Uncharacterized protein</fullName>
    </submittedName>
</protein>
<keyword evidence="4" id="KW-1185">Reference proteome</keyword>
<evidence type="ECO:0000313" key="3">
    <source>
        <dbReference type="EMBL" id="UUI76120.1"/>
    </source>
</evidence>
<feature type="region of interest" description="Disordered" evidence="1">
    <location>
        <begin position="63"/>
        <end position="112"/>
    </location>
</feature>
<name>A0ABY5L3T9_9CELL</name>
<keyword evidence="2" id="KW-0812">Transmembrane</keyword>
<feature type="compositionally biased region" description="Basic and acidic residues" evidence="1">
    <location>
        <begin position="63"/>
        <end position="74"/>
    </location>
</feature>
<dbReference type="RefSeq" id="WP_227567756.1">
    <property type="nucleotide sequence ID" value="NZ_CP101988.1"/>
</dbReference>